<keyword evidence="3" id="KW-1185">Reference proteome</keyword>
<reference evidence="2 3" key="1">
    <citation type="submission" date="2022-10" db="EMBL/GenBank/DDBJ databases">
        <title>Luteolibacter flavescens strain MCCC 1K03193, whole genome shotgun sequencing project.</title>
        <authorList>
            <person name="Zhao G."/>
            <person name="Shen L."/>
        </authorList>
    </citation>
    <scope>NUCLEOTIDE SEQUENCE [LARGE SCALE GENOMIC DNA]</scope>
    <source>
        <strain evidence="2 3">MCCC 1K03193</strain>
    </source>
</reference>
<dbReference type="PANTHER" id="PTHR35757:SF1">
    <property type="entry name" value="THERMOSOME SUBUNIT GAMMA"/>
    <property type="match status" value="1"/>
</dbReference>
<dbReference type="EMBL" id="JAPDDS010000011">
    <property type="protein sequence ID" value="MCW1886595.1"/>
    <property type="molecule type" value="Genomic_DNA"/>
</dbReference>
<evidence type="ECO:0008006" key="4">
    <source>
        <dbReference type="Google" id="ProtNLM"/>
    </source>
</evidence>
<name>A0ABT3FSP3_9BACT</name>
<evidence type="ECO:0000313" key="2">
    <source>
        <dbReference type="EMBL" id="MCW1886595.1"/>
    </source>
</evidence>
<dbReference type="Proteomes" id="UP001207930">
    <property type="component" value="Unassembled WGS sequence"/>
</dbReference>
<dbReference type="PROSITE" id="PS51257">
    <property type="entry name" value="PROKAR_LIPOPROTEIN"/>
    <property type="match status" value="1"/>
</dbReference>
<evidence type="ECO:0000256" key="1">
    <source>
        <dbReference type="SAM" id="SignalP"/>
    </source>
</evidence>
<feature type="signal peptide" evidence="1">
    <location>
        <begin position="1"/>
        <end position="26"/>
    </location>
</feature>
<organism evidence="2 3">
    <name type="scientific">Luteolibacter flavescens</name>
    <dbReference type="NCBI Taxonomy" id="1859460"/>
    <lineage>
        <taxon>Bacteria</taxon>
        <taxon>Pseudomonadati</taxon>
        <taxon>Verrucomicrobiota</taxon>
        <taxon>Verrucomicrobiia</taxon>
        <taxon>Verrucomicrobiales</taxon>
        <taxon>Verrucomicrobiaceae</taxon>
        <taxon>Luteolibacter</taxon>
    </lineage>
</organism>
<gene>
    <name evidence="2" type="ORF">OKA04_17790</name>
</gene>
<keyword evidence="1" id="KW-0732">Signal</keyword>
<dbReference type="RefSeq" id="WP_264502551.1">
    <property type="nucleotide sequence ID" value="NZ_JAPDDS010000011.1"/>
</dbReference>
<evidence type="ECO:0000313" key="3">
    <source>
        <dbReference type="Proteomes" id="UP001207930"/>
    </source>
</evidence>
<accession>A0ABT3FSP3</accession>
<dbReference type="PANTHER" id="PTHR35757">
    <property type="entry name" value="THERMOSOME SUBUNIT GAMMA"/>
    <property type="match status" value="1"/>
</dbReference>
<feature type="chain" id="PRO_5046468072" description="TraB/GumN family protein" evidence="1">
    <location>
        <begin position="27"/>
        <end position="318"/>
    </location>
</feature>
<protein>
    <recommendedName>
        <fullName evidence="4">TraB/GumN family protein</fullName>
    </recommendedName>
</protein>
<sequence length="318" mass="34705">MRFRQFVFARLGAVALALGLAACSMPSVEPPAVSGLPRAVGPVRSGPVYSRTIQTASDTFEMQTGSRVFQRAGSPDIDLVGVVHVAEKDYYRRIQERLGRADLVLYEGITDKDGGAPEMAVEKTAYGRLASSLGLVVQKPGIDYSPKSFRRCDLTIGEMKALLDRDVARGGSDATAARKAHKELANVGTALRGRSWTLNAALGIVRLSPTLQAHMRLMLAGVGSGANEGKGMSKRFQRLIQEDRNQHVIAELQKVIRKEPGHRRVAVFYGAAHMPDFERRLRAMGYQPKRPMVWDSAVHAHPYAAGLSSDEVKKVLGE</sequence>
<proteinExistence type="predicted"/>
<comment type="caution">
    <text evidence="2">The sequence shown here is derived from an EMBL/GenBank/DDBJ whole genome shotgun (WGS) entry which is preliminary data.</text>
</comment>